<dbReference type="Proteomes" id="UP000798662">
    <property type="component" value="Chromosome 2"/>
</dbReference>
<reference evidence="1" key="1">
    <citation type="submission" date="2019-11" db="EMBL/GenBank/DDBJ databases">
        <title>Nori genome reveals adaptations in red seaweeds to the harsh intertidal environment.</title>
        <authorList>
            <person name="Wang D."/>
            <person name="Mao Y."/>
        </authorList>
    </citation>
    <scope>NUCLEOTIDE SEQUENCE</scope>
    <source>
        <tissue evidence="1">Gametophyte</tissue>
    </source>
</reference>
<gene>
    <name evidence="1" type="ORF">I4F81_009366</name>
</gene>
<proteinExistence type="predicted"/>
<keyword evidence="2" id="KW-1185">Reference proteome</keyword>
<evidence type="ECO:0000313" key="2">
    <source>
        <dbReference type="Proteomes" id="UP000798662"/>
    </source>
</evidence>
<dbReference type="EMBL" id="CM020619">
    <property type="protein sequence ID" value="KAK1866854.1"/>
    <property type="molecule type" value="Genomic_DNA"/>
</dbReference>
<comment type="caution">
    <text evidence="1">The sequence shown here is derived from an EMBL/GenBank/DDBJ whole genome shotgun (WGS) entry which is preliminary data.</text>
</comment>
<organism evidence="1 2">
    <name type="scientific">Pyropia yezoensis</name>
    <name type="common">Susabi-nori</name>
    <name type="synonym">Porphyra yezoensis</name>
    <dbReference type="NCBI Taxonomy" id="2788"/>
    <lineage>
        <taxon>Eukaryota</taxon>
        <taxon>Rhodophyta</taxon>
        <taxon>Bangiophyceae</taxon>
        <taxon>Bangiales</taxon>
        <taxon>Bangiaceae</taxon>
        <taxon>Pyropia</taxon>
    </lineage>
</organism>
<protein>
    <submittedName>
        <fullName evidence="1">Uncharacterized protein</fullName>
    </submittedName>
</protein>
<evidence type="ECO:0000313" key="1">
    <source>
        <dbReference type="EMBL" id="KAK1866854.1"/>
    </source>
</evidence>
<accession>A0ACC3C977</accession>
<sequence length="1320" mass="138166">MAPGSADGVAVGELPDGTSNGPPSPQSAFSSSTSGASGGDASGAAKDKVSGSSGSSSASETVELKPVSLLGLFRFASRGDLALLALGVVCAIGHGTMLPVWSVLFGDIISAGGRGDQVGDAAIELLDEMEELAIKLLILAAVAAVLAFFQVFCFSLAATRQGGRIRRLYLRSLFRQEAAWYDTQDSGELTSRVASDVDLMTLGMGPKVAYFLQYTASFVSGLIIAFIHGWQLTLVVLAVVPLLMISGAAYAKAMAEGTLASQAAYAKAGGVAQEVLSLIRTVAAFGSEEQEALRYESHLRRAAAIAKRRALVTAAAMAVTFLFILDAYALAFWVGNRLVRRGDMGAGDTFTVFFSVLIGAMGIGQAQPSVSAINAARGCAPRIFAQIDRESAIDPLDEAAGAVLDTVAGDLALVNVDFTYPTRQGELILRQLSLSASRGQTLALVGASGCGKSTAIQLLERLYDPGSGSVMLDGIDVRSLNVQWLRAQIGYVAQMPTLFCMSIRENIALGAGVNVKVDPATGRRTIRRAVVSDEEVVAAATTANAHEFISRLPDGYDTILGARGALLSGGQKQRIAIARALVRNPAVLLLDEATSALDSASERAVQVGLQRAAQGRTTVAIAHRLSTICDADVIVVLDAEGRVLERGSHTELMAQGGTYHRLVELQNVVHETDEQRVARKAALRVAAPLDDAAPTTSGTDEDADEDAEVLTSSLTAPADAADTEPEPVVDEGVLVRALRTNASEWPLVVLGSLGGLGSGATWPVFAVLLSKMFVLFSDPSEAADDRVDDYCIGIVALSVCQGIAILGQIALLGAAGESLTYKLRSASFRHLLRMEMGFFDMPENSVGALGVRLATESTRVRGLTGDAAGTLLMILGAVGVGIILGMVACWKVALVVLALMPAVAMNGYLEVMVMSGTDAKSQAWFSRAGRVASEAVDNIRAVKTLGAQAYFMEEYNAELAKPIARGIRGAVWTGMGFGFSEACTYGSFALAFWYGAKLSVRGECTFEDTLWSNQAIFFGVVMIGQAAATAPDIAGCLVAATSTFRLLDRRSAIDPVSAAGERPEPVRGDLACTDVSFSYPRRPDVPVLRGLTTPPLLAGKTLALVGPSGCGKSTVAALILRFYDPSGGSVAVDGLPVQRWVVAHLRGSLAMVSQEPELFSLTVRDNIAYGFRSDAAGVVVTDGQVEAAARLAHAHDFITALPDGYASDVGERGCRLSGGQRQRLCLARALVRAPRVLVLDEATSALDSDAERAVQAALDAAMAAAAHTTVVIAHRLSTVRSADVIAVVSDGVVVEAGTHEELLAAGGVYRQLVQNQAMDT</sequence>
<name>A0ACC3C977_PYRYE</name>